<organism evidence="1 2">
    <name type="scientific">Portunus trituberculatus</name>
    <name type="common">Swimming crab</name>
    <name type="synonym">Neptunus trituberculatus</name>
    <dbReference type="NCBI Taxonomy" id="210409"/>
    <lineage>
        <taxon>Eukaryota</taxon>
        <taxon>Metazoa</taxon>
        <taxon>Ecdysozoa</taxon>
        <taxon>Arthropoda</taxon>
        <taxon>Crustacea</taxon>
        <taxon>Multicrustacea</taxon>
        <taxon>Malacostraca</taxon>
        <taxon>Eumalacostraca</taxon>
        <taxon>Eucarida</taxon>
        <taxon>Decapoda</taxon>
        <taxon>Pleocyemata</taxon>
        <taxon>Brachyura</taxon>
        <taxon>Eubrachyura</taxon>
        <taxon>Portunoidea</taxon>
        <taxon>Portunidae</taxon>
        <taxon>Portuninae</taxon>
        <taxon>Portunus</taxon>
    </lineage>
</organism>
<name>A0A5B7F741_PORTR</name>
<comment type="caution">
    <text evidence="1">The sequence shown here is derived from an EMBL/GenBank/DDBJ whole genome shotgun (WGS) entry which is preliminary data.</text>
</comment>
<dbReference type="AlphaFoldDB" id="A0A5B7F741"/>
<accession>A0A5B7F741</accession>
<dbReference type="EMBL" id="VSRR010005049">
    <property type="protein sequence ID" value="MPC41415.1"/>
    <property type="molecule type" value="Genomic_DNA"/>
</dbReference>
<gene>
    <name evidence="1" type="ORF">E2C01_035004</name>
</gene>
<evidence type="ECO:0000313" key="1">
    <source>
        <dbReference type="EMBL" id="MPC41415.1"/>
    </source>
</evidence>
<sequence>MRAKGASAHPSPPSELLVVKVTVSESPSPPGRGALEIGALQAVIGQRTCHYLLQGYSPRASCT</sequence>
<reference evidence="1 2" key="1">
    <citation type="submission" date="2019-05" db="EMBL/GenBank/DDBJ databases">
        <title>Another draft genome of Portunus trituberculatus and its Hox gene families provides insights of decapod evolution.</title>
        <authorList>
            <person name="Jeong J.-H."/>
            <person name="Song I."/>
            <person name="Kim S."/>
            <person name="Choi T."/>
            <person name="Kim D."/>
            <person name="Ryu S."/>
            <person name="Kim W."/>
        </authorList>
    </citation>
    <scope>NUCLEOTIDE SEQUENCE [LARGE SCALE GENOMIC DNA]</scope>
    <source>
        <tissue evidence="1">Muscle</tissue>
    </source>
</reference>
<dbReference type="Proteomes" id="UP000324222">
    <property type="component" value="Unassembled WGS sequence"/>
</dbReference>
<evidence type="ECO:0000313" key="2">
    <source>
        <dbReference type="Proteomes" id="UP000324222"/>
    </source>
</evidence>
<proteinExistence type="predicted"/>
<keyword evidence="2" id="KW-1185">Reference proteome</keyword>
<protein>
    <submittedName>
        <fullName evidence="1">Uncharacterized protein</fullName>
    </submittedName>
</protein>